<evidence type="ECO:0000313" key="5">
    <source>
        <dbReference type="EMBL" id="KAE9284637.1"/>
    </source>
</evidence>
<keyword evidence="1" id="KW-0472">Membrane</keyword>
<dbReference type="EMBL" id="QXGA01002158">
    <property type="protein sequence ID" value="KAE9102822.1"/>
    <property type="molecule type" value="Genomic_DNA"/>
</dbReference>
<feature type="transmembrane region" description="Helical" evidence="1">
    <location>
        <begin position="6"/>
        <end position="29"/>
    </location>
</feature>
<dbReference type="EMBL" id="QXGE01002130">
    <property type="protein sequence ID" value="KAE9284637.1"/>
    <property type="molecule type" value="Genomic_DNA"/>
</dbReference>
<comment type="caution">
    <text evidence="4">The sequence shown here is derived from an EMBL/GenBank/DDBJ whole genome shotgun (WGS) entry which is preliminary data.</text>
</comment>
<evidence type="ECO:0000313" key="3">
    <source>
        <dbReference type="EMBL" id="KAE9057310.1"/>
    </source>
</evidence>
<feature type="signal peptide" evidence="2">
    <location>
        <begin position="1"/>
        <end position="20"/>
    </location>
</feature>
<keyword evidence="2" id="KW-0732">Signal</keyword>
<dbReference type="AlphaFoldDB" id="A0A6A3RYE3"/>
<dbReference type="Proteomes" id="UP000437068">
    <property type="component" value="Unassembled WGS sequence"/>
</dbReference>
<protein>
    <recommendedName>
        <fullName evidence="9">RxLR effector protein</fullName>
    </recommendedName>
</protein>
<dbReference type="EMBL" id="QXFX01007142">
    <property type="protein sequence ID" value="KAE9057310.1"/>
    <property type="molecule type" value="Genomic_DNA"/>
</dbReference>
<organism evidence="4 7">
    <name type="scientific">Phytophthora fragariae</name>
    <dbReference type="NCBI Taxonomy" id="53985"/>
    <lineage>
        <taxon>Eukaryota</taxon>
        <taxon>Sar</taxon>
        <taxon>Stramenopiles</taxon>
        <taxon>Oomycota</taxon>
        <taxon>Peronosporomycetes</taxon>
        <taxon>Peronosporales</taxon>
        <taxon>Peronosporaceae</taxon>
        <taxon>Phytophthora</taxon>
    </lineage>
</organism>
<dbReference type="Proteomes" id="UP000488956">
    <property type="component" value="Unassembled WGS sequence"/>
</dbReference>
<keyword evidence="1" id="KW-1133">Transmembrane helix</keyword>
<sequence>MGTSPLYVCLYFAWICSIAAVLPCSSPWCGMGRNNARREASVEAGGGGSLPSDLGSRS</sequence>
<proteinExistence type="predicted"/>
<accession>A0A6A3RYE3</accession>
<evidence type="ECO:0000313" key="6">
    <source>
        <dbReference type="Proteomes" id="UP000437068"/>
    </source>
</evidence>
<keyword evidence="1" id="KW-0812">Transmembrane</keyword>
<reference evidence="6 7" key="1">
    <citation type="submission" date="2018-08" db="EMBL/GenBank/DDBJ databases">
        <title>Genomic investigation of the strawberry pathogen Phytophthora fragariae indicates pathogenicity is determined by transcriptional variation in three key races.</title>
        <authorList>
            <person name="Adams T.M."/>
            <person name="Armitage A.D."/>
            <person name="Sobczyk M.K."/>
            <person name="Bates H.J."/>
            <person name="Dunwell J.M."/>
            <person name="Nellist C.F."/>
            <person name="Harrison R.J."/>
        </authorList>
    </citation>
    <scope>NUCLEOTIDE SEQUENCE [LARGE SCALE GENOMIC DNA]</scope>
    <source>
        <strain evidence="5 6">A4</strain>
        <strain evidence="4 7">NOV-5</strain>
        <strain evidence="3 8">ONT-3</strain>
    </source>
</reference>
<evidence type="ECO:0000256" key="1">
    <source>
        <dbReference type="SAM" id="Phobius"/>
    </source>
</evidence>
<evidence type="ECO:0008006" key="9">
    <source>
        <dbReference type="Google" id="ProtNLM"/>
    </source>
</evidence>
<name>A0A6A3RYE3_9STRA</name>
<evidence type="ECO:0000313" key="7">
    <source>
        <dbReference type="Proteomes" id="UP000440732"/>
    </source>
</evidence>
<evidence type="ECO:0000256" key="2">
    <source>
        <dbReference type="SAM" id="SignalP"/>
    </source>
</evidence>
<evidence type="ECO:0000313" key="8">
    <source>
        <dbReference type="Proteomes" id="UP000488956"/>
    </source>
</evidence>
<dbReference type="Proteomes" id="UP000440732">
    <property type="component" value="Unassembled WGS sequence"/>
</dbReference>
<evidence type="ECO:0000313" key="4">
    <source>
        <dbReference type="EMBL" id="KAE9102822.1"/>
    </source>
</evidence>
<feature type="chain" id="PRO_5036165938" description="RxLR effector protein" evidence="2">
    <location>
        <begin position="21"/>
        <end position="58"/>
    </location>
</feature>
<gene>
    <name evidence="5" type="ORF">PF001_g22283</name>
    <name evidence="4" type="ORF">PF006_g22328</name>
    <name evidence="3" type="ORF">PF010_g31428</name>
</gene>